<feature type="domain" description="TonB C-terminal" evidence="6">
    <location>
        <begin position="42"/>
        <end position="138"/>
    </location>
</feature>
<evidence type="ECO:0000256" key="4">
    <source>
        <dbReference type="ARBA" id="ARBA00023136"/>
    </source>
</evidence>
<keyword evidence="3" id="KW-1133">Transmembrane helix</keyword>
<dbReference type="AlphaFoldDB" id="A0A844ZI27"/>
<dbReference type="Pfam" id="PF03544">
    <property type="entry name" value="TonB_C"/>
    <property type="match status" value="1"/>
</dbReference>
<dbReference type="PROSITE" id="PS52015">
    <property type="entry name" value="TONB_CTD"/>
    <property type="match status" value="1"/>
</dbReference>
<protein>
    <submittedName>
        <fullName evidence="7">TonB family protein</fullName>
    </submittedName>
</protein>
<dbReference type="RefSeq" id="WP_160683959.1">
    <property type="nucleotide sequence ID" value="NZ_WTYW01000003.1"/>
</dbReference>
<evidence type="ECO:0000259" key="6">
    <source>
        <dbReference type="PROSITE" id="PS52015"/>
    </source>
</evidence>
<dbReference type="Proteomes" id="UP000433104">
    <property type="component" value="Unassembled WGS sequence"/>
</dbReference>
<organism evidence="7 8">
    <name type="scientific">Parapontixanthobacter aurantiacus</name>
    <dbReference type="NCBI Taxonomy" id="1463599"/>
    <lineage>
        <taxon>Bacteria</taxon>
        <taxon>Pseudomonadati</taxon>
        <taxon>Pseudomonadota</taxon>
        <taxon>Alphaproteobacteria</taxon>
        <taxon>Sphingomonadales</taxon>
        <taxon>Erythrobacteraceae</taxon>
        <taxon>Parapontixanthobacter</taxon>
    </lineage>
</organism>
<dbReference type="GO" id="GO:0016020">
    <property type="term" value="C:membrane"/>
    <property type="evidence" value="ECO:0007669"/>
    <property type="project" value="UniProtKB-SubCell"/>
</dbReference>
<accession>A0A844ZI27</accession>
<dbReference type="InterPro" id="IPR006260">
    <property type="entry name" value="TonB/TolA_C"/>
</dbReference>
<evidence type="ECO:0000256" key="1">
    <source>
        <dbReference type="ARBA" id="ARBA00004167"/>
    </source>
</evidence>
<feature type="chain" id="PRO_5032409006" evidence="5">
    <location>
        <begin position="23"/>
        <end position="164"/>
    </location>
</feature>
<dbReference type="EMBL" id="WTYW01000003">
    <property type="protein sequence ID" value="MXO86640.1"/>
    <property type="molecule type" value="Genomic_DNA"/>
</dbReference>
<dbReference type="Gene3D" id="3.30.1150.10">
    <property type="match status" value="1"/>
</dbReference>
<evidence type="ECO:0000313" key="8">
    <source>
        <dbReference type="Proteomes" id="UP000433104"/>
    </source>
</evidence>
<comment type="subcellular location">
    <subcellularLocation>
        <location evidence="1">Membrane</location>
        <topology evidence="1">Single-pass membrane protein</topology>
    </subcellularLocation>
</comment>
<feature type="signal peptide" evidence="5">
    <location>
        <begin position="1"/>
        <end position="22"/>
    </location>
</feature>
<name>A0A844ZI27_9SPHN</name>
<dbReference type="NCBIfam" id="TIGR01352">
    <property type="entry name" value="tonB_Cterm"/>
    <property type="match status" value="1"/>
</dbReference>
<dbReference type="OrthoDB" id="7585677at2"/>
<evidence type="ECO:0000256" key="3">
    <source>
        <dbReference type="ARBA" id="ARBA00022989"/>
    </source>
</evidence>
<evidence type="ECO:0000256" key="5">
    <source>
        <dbReference type="SAM" id="SignalP"/>
    </source>
</evidence>
<dbReference type="GO" id="GO:0055085">
    <property type="term" value="P:transmembrane transport"/>
    <property type="evidence" value="ECO:0007669"/>
    <property type="project" value="InterPro"/>
</dbReference>
<dbReference type="InterPro" id="IPR037682">
    <property type="entry name" value="TonB_C"/>
</dbReference>
<evidence type="ECO:0000256" key="2">
    <source>
        <dbReference type="ARBA" id="ARBA00022692"/>
    </source>
</evidence>
<sequence length="164" mass="18005">MKNVLTAATISAIALIATPLAAQNVQVGEPIVVSSNMTLDQWAEIVSQDLAEQLDRMSTLPLRDQPNGVVQVRFTCDEDGKPANIAVYRSSGEHGIERLGKRAVKRLKALHPMPEVAKNGQPFLANIVFADSYEQERELFAKLADMETERLASNGEARTYIALK</sequence>
<proteinExistence type="predicted"/>
<dbReference type="SUPFAM" id="SSF74653">
    <property type="entry name" value="TolA/TonB C-terminal domain"/>
    <property type="match status" value="1"/>
</dbReference>
<evidence type="ECO:0000313" key="7">
    <source>
        <dbReference type="EMBL" id="MXO86640.1"/>
    </source>
</evidence>
<keyword evidence="5" id="KW-0732">Signal</keyword>
<keyword evidence="4" id="KW-0472">Membrane</keyword>
<keyword evidence="8" id="KW-1185">Reference proteome</keyword>
<keyword evidence="2" id="KW-0812">Transmembrane</keyword>
<reference evidence="7 8" key="1">
    <citation type="submission" date="2019-12" db="EMBL/GenBank/DDBJ databases">
        <title>Genomic-based taxomic classification of the family Erythrobacteraceae.</title>
        <authorList>
            <person name="Xu L."/>
        </authorList>
    </citation>
    <scope>NUCLEOTIDE SEQUENCE [LARGE SCALE GENOMIC DNA]</scope>
    <source>
        <strain evidence="7 8">MCCC 1A09962</strain>
    </source>
</reference>
<gene>
    <name evidence="7" type="ORF">GRI38_11450</name>
</gene>
<comment type="caution">
    <text evidence="7">The sequence shown here is derived from an EMBL/GenBank/DDBJ whole genome shotgun (WGS) entry which is preliminary data.</text>
</comment>